<keyword evidence="1" id="KW-0175">Coiled coil</keyword>
<comment type="caution">
    <text evidence="2">The sequence shown here is derived from an EMBL/GenBank/DDBJ whole genome shotgun (WGS) entry which is preliminary data.</text>
</comment>
<protein>
    <submittedName>
        <fullName evidence="2">Uncharacterized protein</fullName>
    </submittedName>
</protein>
<organism evidence="2 3">
    <name type="scientific">Dictyobacter arantiisoli</name>
    <dbReference type="NCBI Taxonomy" id="2014874"/>
    <lineage>
        <taxon>Bacteria</taxon>
        <taxon>Bacillati</taxon>
        <taxon>Chloroflexota</taxon>
        <taxon>Ktedonobacteria</taxon>
        <taxon>Ktedonobacterales</taxon>
        <taxon>Dictyobacteraceae</taxon>
        <taxon>Dictyobacter</taxon>
    </lineage>
</organism>
<sequence length="308" mass="35924">MNTLPETSNEKSIEAFKRYAEMGSARSLRKLADETGIRLSLLGQWSSEQKWLDRLAEHDQGTLRTAIRKQPFENLADFEREQARLRTHIEEQRQRCTNVQWQLASKLSAQRLMAKERLPLRIATNTAQEAVRTAQEALSRHINTATESMYADTLYEAELQLKTAQSELTAFDKQHEDINPEHLQLERDAIRELEQSITQETEQLRTLSAEAEQAIEQQLNVSVQRILTAYHDLYTAFEREGPTMTRLRTHNPFLFHCLMPELTIDMDQLWSLLCPHIDHPEDFRPFLKERQTVMRSYLARLAPHESAE</sequence>
<accession>A0A5A5TKH9</accession>
<dbReference type="Proteomes" id="UP000322530">
    <property type="component" value="Unassembled WGS sequence"/>
</dbReference>
<name>A0A5A5TKH9_9CHLR</name>
<proteinExistence type="predicted"/>
<dbReference type="OrthoDB" id="9827287at2"/>
<gene>
    <name evidence="2" type="ORF">KDI_53460</name>
</gene>
<dbReference type="EMBL" id="BIXY01000145">
    <property type="protein sequence ID" value="GCF11782.1"/>
    <property type="molecule type" value="Genomic_DNA"/>
</dbReference>
<evidence type="ECO:0000313" key="2">
    <source>
        <dbReference type="EMBL" id="GCF11782.1"/>
    </source>
</evidence>
<keyword evidence="3" id="KW-1185">Reference proteome</keyword>
<dbReference type="AlphaFoldDB" id="A0A5A5TKH9"/>
<reference evidence="2 3" key="1">
    <citation type="submission" date="2019-01" db="EMBL/GenBank/DDBJ databases">
        <title>Draft genome sequence of Dictyobacter sp. Uno17.</title>
        <authorList>
            <person name="Wang C.M."/>
            <person name="Zheng Y."/>
            <person name="Sakai Y."/>
            <person name="Abe K."/>
            <person name="Yokota A."/>
            <person name="Yabe S."/>
        </authorList>
    </citation>
    <scope>NUCLEOTIDE SEQUENCE [LARGE SCALE GENOMIC DNA]</scope>
    <source>
        <strain evidence="2 3">Uno17</strain>
    </source>
</reference>
<evidence type="ECO:0000256" key="1">
    <source>
        <dbReference type="SAM" id="Coils"/>
    </source>
</evidence>
<evidence type="ECO:0000313" key="3">
    <source>
        <dbReference type="Proteomes" id="UP000322530"/>
    </source>
</evidence>
<feature type="coiled-coil region" evidence="1">
    <location>
        <begin position="183"/>
        <end position="217"/>
    </location>
</feature>
<dbReference type="RefSeq" id="WP_149404581.1">
    <property type="nucleotide sequence ID" value="NZ_BIXY01000145.1"/>
</dbReference>